<sequence length="185" mass="20510">MKKTIFLSLMLTIAALGTQAQKFKGLDKSPRDIAYYPDGFAHNRKDGESASVKVSYSRPFLNGREMFGKKEPYGKVWRAGADESTEIKFYKDATFGGKKVKAGTYSLFAIPGEKEWTVILSSDVDYWGAFKYKEANDVARVTVPVSPKPAAPIENFSIVFTGDTPQKAVMALGWETTIVEVPITF</sequence>
<dbReference type="AlphaFoldDB" id="A0A4R5DVQ3"/>
<proteinExistence type="predicted"/>
<organism evidence="1 2">
    <name type="scientific">Dyadobacter psychrotolerans</name>
    <dbReference type="NCBI Taxonomy" id="2541721"/>
    <lineage>
        <taxon>Bacteria</taxon>
        <taxon>Pseudomonadati</taxon>
        <taxon>Bacteroidota</taxon>
        <taxon>Cytophagia</taxon>
        <taxon>Cytophagales</taxon>
        <taxon>Spirosomataceae</taxon>
        <taxon>Dyadobacter</taxon>
    </lineage>
</organism>
<accession>A0A4R5DVQ3</accession>
<reference evidence="1 2" key="1">
    <citation type="submission" date="2019-03" db="EMBL/GenBank/DDBJ databases">
        <title>Dyadobacter AR-3-6 sp. nov., isolated from arctic soil.</title>
        <authorList>
            <person name="Chaudhary D.K."/>
        </authorList>
    </citation>
    <scope>NUCLEOTIDE SEQUENCE [LARGE SCALE GENOMIC DNA]</scope>
    <source>
        <strain evidence="1 2">AR-3-6</strain>
    </source>
</reference>
<dbReference type="InterPro" id="IPR021314">
    <property type="entry name" value="DUF2911"/>
</dbReference>
<dbReference type="Proteomes" id="UP000294850">
    <property type="component" value="Unassembled WGS sequence"/>
</dbReference>
<dbReference type="Pfam" id="PF11138">
    <property type="entry name" value="DUF2911"/>
    <property type="match status" value="1"/>
</dbReference>
<dbReference type="RefSeq" id="WP_131958176.1">
    <property type="nucleotide sequence ID" value="NZ_SMFL01000003.1"/>
</dbReference>
<protein>
    <submittedName>
        <fullName evidence="1">DUF2911 domain-containing protein</fullName>
    </submittedName>
</protein>
<evidence type="ECO:0000313" key="2">
    <source>
        <dbReference type="Proteomes" id="UP000294850"/>
    </source>
</evidence>
<dbReference type="OrthoDB" id="195456at2"/>
<evidence type="ECO:0000313" key="1">
    <source>
        <dbReference type="EMBL" id="TDE16644.1"/>
    </source>
</evidence>
<name>A0A4R5DVQ3_9BACT</name>
<gene>
    <name evidence="1" type="ORF">E0F88_10455</name>
</gene>
<comment type="caution">
    <text evidence="1">The sequence shown here is derived from an EMBL/GenBank/DDBJ whole genome shotgun (WGS) entry which is preliminary data.</text>
</comment>
<dbReference type="EMBL" id="SMFL01000003">
    <property type="protein sequence ID" value="TDE16644.1"/>
    <property type="molecule type" value="Genomic_DNA"/>
</dbReference>
<keyword evidence="2" id="KW-1185">Reference proteome</keyword>